<proteinExistence type="predicted"/>
<gene>
    <name evidence="1" type="ORF">NM208_g16287</name>
</gene>
<reference evidence="1" key="1">
    <citation type="submission" date="2022-08" db="EMBL/GenBank/DDBJ databases">
        <title>Genome Sequence of Fusarium decemcellulare.</title>
        <authorList>
            <person name="Buettner E."/>
        </authorList>
    </citation>
    <scope>NUCLEOTIDE SEQUENCE</scope>
    <source>
        <strain evidence="1">Babe19</strain>
    </source>
</reference>
<keyword evidence="2" id="KW-1185">Reference proteome</keyword>
<evidence type="ECO:0000313" key="2">
    <source>
        <dbReference type="Proteomes" id="UP001148629"/>
    </source>
</evidence>
<organism evidence="1 2">
    <name type="scientific">Fusarium decemcellulare</name>
    <dbReference type="NCBI Taxonomy" id="57161"/>
    <lineage>
        <taxon>Eukaryota</taxon>
        <taxon>Fungi</taxon>
        <taxon>Dikarya</taxon>
        <taxon>Ascomycota</taxon>
        <taxon>Pezizomycotina</taxon>
        <taxon>Sordariomycetes</taxon>
        <taxon>Hypocreomycetidae</taxon>
        <taxon>Hypocreales</taxon>
        <taxon>Nectriaceae</taxon>
        <taxon>Fusarium</taxon>
        <taxon>Fusarium decemcellulare species complex</taxon>
    </lineage>
</organism>
<sequence>MKATTTPPSTPPRSVRTLGAMKIDRSSPDAGRVNFPTPMLRKFHEQSTALESLPTKPEPTSASSPSLIADLQSLRRIVPESHFRIYDAIFGWMNNLLRATEPLSQVSHPKSLLGMCLRKVPAALAVIEAWDRQTAEEEGRKSMWESSKASTELYGQLEGFGAAGLGWKPLSLVVRAHALSLLSASVSEGLFETSFVRLLAELCLSLGCNEEATRLVSSLNCSLAAPRNSSSTLVENTTVQPFGAIVRSLHGQGPHGASLECITGLMRSKRLPLSWLTSRAFQAVWTRAVEILNSRSPAPSAVDFICTAVNQLVLHESKRKGQERTEEQTLVSVLAALTAAAWTLGADKNDSPGSWRKQGARRMLHVLECCVVQHQKRRGAFRSSGLFAVVLARFIATAMIDSDVVGLTAKQQASQECARLLTARNGVPSQSQYRQTLSMACSIAQYRGRACGLPCHDILPEICTALDGIGLPDWFHAGLGSDGAFVLAQKTRDLRDIAFAEKLAEMMDRGNLETSTMFSGWRWEDGIGEWVLPSPGLTTTGGDSNEHVKKREARNQRGTDRRQDGLRCNRPVLSSSPGDDGDSSVESDEDEDDDDKAADTDKEDENDTSATTIMDMEEEPDSGDELGECALTELHNGIESQFQEQGTGFCQ</sequence>
<protein>
    <submittedName>
        <fullName evidence="1">Uncharacterized protein</fullName>
    </submittedName>
</protein>
<dbReference type="EMBL" id="JANRMS010004931">
    <property type="protein sequence ID" value="KAJ3504789.1"/>
    <property type="molecule type" value="Genomic_DNA"/>
</dbReference>
<dbReference type="Proteomes" id="UP001148629">
    <property type="component" value="Unassembled WGS sequence"/>
</dbReference>
<evidence type="ECO:0000313" key="1">
    <source>
        <dbReference type="EMBL" id="KAJ3504789.1"/>
    </source>
</evidence>
<comment type="caution">
    <text evidence="1">The sequence shown here is derived from an EMBL/GenBank/DDBJ whole genome shotgun (WGS) entry which is preliminary data.</text>
</comment>
<name>A0ACC1RAR5_9HYPO</name>
<accession>A0ACC1RAR5</accession>